<dbReference type="SUPFAM" id="SSF51126">
    <property type="entry name" value="Pectin lyase-like"/>
    <property type="match status" value="1"/>
</dbReference>
<gene>
    <name evidence="3" type="ORF">CLV35_1520</name>
</gene>
<dbReference type="EMBL" id="RBWV01000010">
    <property type="protein sequence ID" value="RKS77822.1"/>
    <property type="molecule type" value="Genomic_DNA"/>
</dbReference>
<dbReference type="GO" id="GO:0016829">
    <property type="term" value="F:lyase activity"/>
    <property type="evidence" value="ECO:0007669"/>
    <property type="project" value="UniProtKB-KW"/>
</dbReference>
<organism evidence="3 4">
    <name type="scientific">Motilibacter peucedani</name>
    <dbReference type="NCBI Taxonomy" id="598650"/>
    <lineage>
        <taxon>Bacteria</taxon>
        <taxon>Bacillati</taxon>
        <taxon>Actinomycetota</taxon>
        <taxon>Actinomycetes</taxon>
        <taxon>Motilibacterales</taxon>
        <taxon>Motilibacteraceae</taxon>
        <taxon>Motilibacter</taxon>
    </lineage>
</organism>
<dbReference type="AlphaFoldDB" id="A0A420XSF1"/>
<evidence type="ECO:0000313" key="4">
    <source>
        <dbReference type="Proteomes" id="UP000281955"/>
    </source>
</evidence>
<dbReference type="InParanoid" id="A0A420XSF1"/>
<dbReference type="OrthoDB" id="5175462at2"/>
<feature type="signal peptide" evidence="1">
    <location>
        <begin position="1"/>
        <end position="34"/>
    </location>
</feature>
<dbReference type="InterPro" id="IPR006626">
    <property type="entry name" value="PbH1"/>
</dbReference>
<keyword evidence="3" id="KW-0456">Lyase</keyword>
<sequence>MNLHLRSRTSLPLALSAVPVVAALGLVAPGAAQAAASCTPDVGGTGLSASVVAHDHQRISRTTVDATGCDIGIYVGAGADHVTIRGVRVTGAGYQGIFAEKVSHLRISDSTVTGNAYKTVDPSAPPLPGSGVRSFVGQAFAISLFGVSHVTVQGNKVYDNGRGGIGVMDNGPFDPGARMEKQNPAAPLVKTSWVKVVDNDTWGNYNGCGVVAATQNVDGALSHITIRDNRITGIGFGAAGPDIGGIVVAADLPGSTVTRADVAGNTVRDSFEGGLIVNSEAPGSSTTGVYLYDNQVSGNNVGFLEAPNTAGVITFAAPGAANNDTRIFRNTITDQFFGVWSRGDHPPTLSANTIAVTAGGVPVSLG</sequence>
<evidence type="ECO:0000259" key="2">
    <source>
        <dbReference type="Pfam" id="PF13229"/>
    </source>
</evidence>
<feature type="chain" id="PRO_5019557966" evidence="1">
    <location>
        <begin position="35"/>
        <end position="366"/>
    </location>
</feature>
<name>A0A420XSF1_9ACTN</name>
<dbReference type="Proteomes" id="UP000281955">
    <property type="component" value="Unassembled WGS sequence"/>
</dbReference>
<dbReference type="SMART" id="SM00710">
    <property type="entry name" value="PbH1"/>
    <property type="match status" value="7"/>
</dbReference>
<accession>A0A420XSF1</accession>
<dbReference type="InterPro" id="IPR011050">
    <property type="entry name" value="Pectin_lyase_fold/virulence"/>
</dbReference>
<proteinExistence type="predicted"/>
<evidence type="ECO:0000313" key="3">
    <source>
        <dbReference type="EMBL" id="RKS77822.1"/>
    </source>
</evidence>
<reference evidence="3 4" key="1">
    <citation type="submission" date="2018-10" db="EMBL/GenBank/DDBJ databases">
        <title>Genomic Encyclopedia of Archaeal and Bacterial Type Strains, Phase II (KMG-II): from individual species to whole genera.</title>
        <authorList>
            <person name="Goeker M."/>
        </authorList>
    </citation>
    <scope>NUCLEOTIDE SEQUENCE [LARGE SCALE GENOMIC DNA]</scope>
    <source>
        <strain evidence="3 4">RP-AC37</strain>
    </source>
</reference>
<dbReference type="Pfam" id="PF13229">
    <property type="entry name" value="Beta_helix"/>
    <property type="match status" value="1"/>
</dbReference>
<feature type="domain" description="Right handed beta helix" evidence="2">
    <location>
        <begin position="58"/>
        <end position="235"/>
    </location>
</feature>
<keyword evidence="4" id="KW-1185">Reference proteome</keyword>
<protein>
    <submittedName>
        <fullName evidence="3">Parallel beta helix pectate lyase-like protein</fullName>
    </submittedName>
</protein>
<comment type="caution">
    <text evidence="3">The sequence shown here is derived from an EMBL/GenBank/DDBJ whole genome shotgun (WGS) entry which is preliminary data.</text>
</comment>
<dbReference type="InterPro" id="IPR039448">
    <property type="entry name" value="Beta_helix"/>
</dbReference>
<keyword evidence="1" id="KW-0732">Signal</keyword>
<dbReference type="Gene3D" id="2.160.20.10">
    <property type="entry name" value="Single-stranded right-handed beta-helix, Pectin lyase-like"/>
    <property type="match status" value="1"/>
</dbReference>
<dbReference type="InterPro" id="IPR012334">
    <property type="entry name" value="Pectin_lyas_fold"/>
</dbReference>
<evidence type="ECO:0000256" key="1">
    <source>
        <dbReference type="SAM" id="SignalP"/>
    </source>
</evidence>